<evidence type="ECO:0008006" key="4">
    <source>
        <dbReference type="Google" id="ProtNLM"/>
    </source>
</evidence>
<dbReference type="AlphaFoldDB" id="A0A8J2UIA3"/>
<dbReference type="Pfam" id="PF20583">
    <property type="entry name" value="DUF6786"/>
    <property type="match status" value="1"/>
</dbReference>
<proteinExistence type="predicted"/>
<name>A0A8J2UIA3_9BACT</name>
<accession>A0A8J2UIA3</accession>
<comment type="caution">
    <text evidence="2">The sequence shown here is derived from an EMBL/GenBank/DDBJ whole genome shotgun (WGS) entry which is preliminary data.</text>
</comment>
<evidence type="ECO:0000313" key="2">
    <source>
        <dbReference type="EMBL" id="GGB19847.1"/>
    </source>
</evidence>
<organism evidence="2 3">
    <name type="scientific">Puia dinghuensis</name>
    <dbReference type="NCBI Taxonomy" id="1792502"/>
    <lineage>
        <taxon>Bacteria</taxon>
        <taxon>Pseudomonadati</taxon>
        <taxon>Bacteroidota</taxon>
        <taxon>Chitinophagia</taxon>
        <taxon>Chitinophagales</taxon>
        <taxon>Chitinophagaceae</taxon>
        <taxon>Puia</taxon>
    </lineage>
</organism>
<gene>
    <name evidence="2" type="ORF">GCM10011511_49510</name>
</gene>
<reference evidence="2" key="1">
    <citation type="journal article" date="2014" name="Int. J. Syst. Evol. Microbiol.">
        <title>Complete genome sequence of Corynebacterium casei LMG S-19264T (=DSM 44701T), isolated from a smear-ripened cheese.</title>
        <authorList>
            <consortium name="US DOE Joint Genome Institute (JGI-PGF)"/>
            <person name="Walter F."/>
            <person name="Albersmeier A."/>
            <person name="Kalinowski J."/>
            <person name="Ruckert C."/>
        </authorList>
    </citation>
    <scope>NUCLEOTIDE SEQUENCE</scope>
    <source>
        <strain evidence="2">CGMCC 1.15448</strain>
    </source>
</reference>
<keyword evidence="1" id="KW-0732">Signal</keyword>
<dbReference type="EMBL" id="BMJC01000005">
    <property type="protein sequence ID" value="GGB19847.1"/>
    <property type="molecule type" value="Genomic_DNA"/>
</dbReference>
<dbReference type="Proteomes" id="UP000607559">
    <property type="component" value="Unassembled WGS sequence"/>
</dbReference>
<feature type="signal peptide" evidence="1">
    <location>
        <begin position="1"/>
        <end position="22"/>
    </location>
</feature>
<evidence type="ECO:0000313" key="3">
    <source>
        <dbReference type="Proteomes" id="UP000607559"/>
    </source>
</evidence>
<dbReference type="PROSITE" id="PS51257">
    <property type="entry name" value="PROKAR_LIPOPROTEIN"/>
    <property type="match status" value="1"/>
</dbReference>
<dbReference type="RefSeq" id="WP_188936824.1">
    <property type="nucleotide sequence ID" value="NZ_BMJC01000005.1"/>
</dbReference>
<keyword evidence="3" id="KW-1185">Reference proteome</keyword>
<dbReference type="InterPro" id="IPR046713">
    <property type="entry name" value="DUF6786"/>
</dbReference>
<feature type="chain" id="PRO_5035278182" description="DUF4185 domain-containing protein" evidence="1">
    <location>
        <begin position="23"/>
        <end position="408"/>
    </location>
</feature>
<protein>
    <recommendedName>
        <fullName evidence="4">DUF4185 domain-containing protein</fullName>
    </recommendedName>
</protein>
<sequence length="408" mass="44051">MNTRLFAATSCIIMLASSCNNGSQPAATPAAASVEASPGSFAYDLSFLQHHDSVIVLGTGEARVVVSPKYQGKVFTSTAAGDSGTSFGWIHYKAFEGPADPHMNAYGGENRLWLGPEGGKFSLFFLPGAKMEFANWKTPAAFDTEAWTVAGRDERSVRLKKTMTLINYAGTTLSIGIERSVTLLDRAKIDSMLSLTADADVKAVGYRTVNTLTNTGDKAWTETTGMPCMWLLDMFNPSPATTIVIPYSGDTSKPATTDYFGEISADRIKYQDNILFFKADGKSRGKLGIHPQRAKPVAGSYDPQHHVLTITLFNVDGNARYLNQEWNTVKPPFSGDAVNAYNDGPLADGSQMGPFYELESVSPAALLGPGQSLTHWHSVFHFVGSEAGLDMICRKVLGVSITKIKGVF</sequence>
<reference evidence="2" key="2">
    <citation type="submission" date="2020-09" db="EMBL/GenBank/DDBJ databases">
        <authorList>
            <person name="Sun Q."/>
            <person name="Zhou Y."/>
        </authorList>
    </citation>
    <scope>NUCLEOTIDE SEQUENCE</scope>
    <source>
        <strain evidence="2">CGMCC 1.15448</strain>
    </source>
</reference>
<evidence type="ECO:0000256" key="1">
    <source>
        <dbReference type="SAM" id="SignalP"/>
    </source>
</evidence>